<evidence type="ECO:0000256" key="5">
    <source>
        <dbReference type="ARBA" id="ARBA00022989"/>
    </source>
</evidence>
<gene>
    <name evidence="8" type="ORF">IQ241_05385</name>
</gene>
<dbReference type="PANTHER" id="PTHR43009">
    <property type="entry name" value="HOMOGENTISATE SOLANESYLTRANSFERASE, CHLOROPLASTIC"/>
    <property type="match status" value="1"/>
</dbReference>
<keyword evidence="4 7" id="KW-0812">Transmembrane</keyword>
<dbReference type="Gene3D" id="1.10.357.140">
    <property type="entry name" value="UbiA prenyltransferase"/>
    <property type="match status" value="1"/>
</dbReference>
<protein>
    <submittedName>
        <fullName evidence="8">Homogentisate phytyltransferase</fullName>
        <ecNumber evidence="8">2.5.1.115</ecNumber>
    </submittedName>
</protein>
<feature type="transmembrane region" description="Helical" evidence="7">
    <location>
        <begin position="253"/>
        <end position="272"/>
    </location>
</feature>
<evidence type="ECO:0000256" key="1">
    <source>
        <dbReference type="ARBA" id="ARBA00004141"/>
    </source>
</evidence>
<sequence>MAKLSASQLSNPAPRPPLNLLQNPTTWLSAFWKFSRPHTIVGTSLSVVGLFAIAWAGRYSPWTNPGTLLIWRAVTALLLTWLACLAGNVFIVGLNQVEDVEIDRINKPHLPIASGEFSRPQAIRLVVLCGVAAMVLAVLSHSLYLMATIWVSLAIGSAYSVPPIRLKRFPFWASVCILTVRGAIVNLGIYLHAASQIGLKPTVPARVWALTLFILVFSFAIAIFKDIPDIEGDRRYNITTLTLQLGQVQVFNLARWVLTACYGGMMVAAPFLPGVHQPLLLGTHAIALAGFWYRSRQVELSPSKHEDAENEVTVRKSVSYANFYQFIWLLFFAEYIIFSAACLMTGFV</sequence>
<evidence type="ECO:0000256" key="7">
    <source>
        <dbReference type="SAM" id="Phobius"/>
    </source>
</evidence>
<dbReference type="CDD" id="cd13960">
    <property type="entry name" value="PT_UbiA_HPT1"/>
    <property type="match status" value="1"/>
</dbReference>
<feature type="transmembrane region" description="Helical" evidence="7">
    <location>
        <begin position="39"/>
        <end position="57"/>
    </location>
</feature>
<keyword evidence="6 7" id="KW-0472">Membrane</keyword>
<dbReference type="Pfam" id="PF01040">
    <property type="entry name" value="UbiA"/>
    <property type="match status" value="1"/>
</dbReference>
<dbReference type="InterPro" id="IPR044878">
    <property type="entry name" value="UbiA_sf"/>
</dbReference>
<name>A0A8J7ALE4_9CYAN</name>
<evidence type="ECO:0000313" key="8">
    <source>
        <dbReference type="EMBL" id="MBE9076734.1"/>
    </source>
</evidence>
<proteinExistence type="inferred from homology"/>
<feature type="transmembrane region" description="Helical" evidence="7">
    <location>
        <begin position="69"/>
        <end position="94"/>
    </location>
</feature>
<evidence type="ECO:0000256" key="6">
    <source>
        <dbReference type="ARBA" id="ARBA00023136"/>
    </source>
</evidence>
<comment type="similarity">
    <text evidence="2">Belongs to the UbiA prenyltransferase family.</text>
</comment>
<dbReference type="NCBIfam" id="NF009525">
    <property type="entry name" value="PRK12887.1"/>
    <property type="match status" value="1"/>
</dbReference>
<accession>A0A8J7ALE4</accession>
<keyword evidence="3 8" id="KW-0808">Transferase</keyword>
<dbReference type="EC" id="2.5.1.115" evidence="8"/>
<evidence type="ECO:0000256" key="2">
    <source>
        <dbReference type="ARBA" id="ARBA00005985"/>
    </source>
</evidence>
<dbReference type="InterPro" id="IPR000537">
    <property type="entry name" value="UbiA_prenyltransferase"/>
</dbReference>
<dbReference type="RefSeq" id="WP_193905387.1">
    <property type="nucleotide sequence ID" value="NZ_JADEXG010000008.1"/>
</dbReference>
<feature type="transmembrane region" description="Helical" evidence="7">
    <location>
        <begin position="171"/>
        <end position="193"/>
    </location>
</feature>
<dbReference type="GO" id="GO:0016020">
    <property type="term" value="C:membrane"/>
    <property type="evidence" value="ECO:0007669"/>
    <property type="project" value="UniProtKB-SubCell"/>
</dbReference>
<dbReference type="GO" id="GO:0010176">
    <property type="term" value="F:homogentisate phytyltransferase activity"/>
    <property type="evidence" value="ECO:0007669"/>
    <property type="project" value="UniProtKB-EC"/>
</dbReference>
<comment type="subcellular location">
    <subcellularLocation>
        <location evidence="1">Membrane</location>
        <topology evidence="1">Multi-pass membrane protein</topology>
    </subcellularLocation>
</comment>
<comment type="caution">
    <text evidence="8">The sequence shown here is derived from an EMBL/GenBank/DDBJ whole genome shotgun (WGS) entry which is preliminary data.</text>
</comment>
<feature type="transmembrane region" description="Helical" evidence="7">
    <location>
        <begin position="326"/>
        <end position="347"/>
    </location>
</feature>
<feature type="transmembrane region" description="Helical" evidence="7">
    <location>
        <begin position="125"/>
        <end position="151"/>
    </location>
</feature>
<dbReference type="AlphaFoldDB" id="A0A8J7ALE4"/>
<dbReference type="EMBL" id="JADEXG010000008">
    <property type="protein sequence ID" value="MBE9076734.1"/>
    <property type="molecule type" value="Genomic_DNA"/>
</dbReference>
<keyword evidence="5 7" id="KW-1133">Transmembrane helix</keyword>
<organism evidence="8 9">
    <name type="scientific">Vasconcelosia minhoensis LEGE 07310</name>
    <dbReference type="NCBI Taxonomy" id="915328"/>
    <lineage>
        <taxon>Bacteria</taxon>
        <taxon>Bacillati</taxon>
        <taxon>Cyanobacteriota</taxon>
        <taxon>Cyanophyceae</taxon>
        <taxon>Nodosilineales</taxon>
        <taxon>Cymatolegaceae</taxon>
        <taxon>Vasconcelosia</taxon>
        <taxon>Vasconcelosia minhoensis</taxon>
    </lineage>
</organism>
<dbReference type="InterPro" id="IPR044502">
    <property type="entry name" value="AtHST-like"/>
</dbReference>
<feature type="transmembrane region" description="Helical" evidence="7">
    <location>
        <begin position="205"/>
        <end position="224"/>
    </location>
</feature>
<evidence type="ECO:0000313" key="9">
    <source>
        <dbReference type="Proteomes" id="UP000636505"/>
    </source>
</evidence>
<reference evidence="8" key="1">
    <citation type="submission" date="2020-10" db="EMBL/GenBank/DDBJ databases">
        <authorList>
            <person name="Castelo-Branco R."/>
            <person name="Eusebio N."/>
            <person name="Adriana R."/>
            <person name="Vieira A."/>
            <person name="Brugerolle De Fraissinette N."/>
            <person name="Rezende De Castro R."/>
            <person name="Schneider M.P."/>
            <person name="Vasconcelos V."/>
            <person name="Leao P.N."/>
        </authorList>
    </citation>
    <scope>NUCLEOTIDE SEQUENCE</scope>
    <source>
        <strain evidence="8">LEGE 07310</strain>
    </source>
</reference>
<evidence type="ECO:0000256" key="3">
    <source>
        <dbReference type="ARBA" id="ARBA00022679"/>
    </source>
</evidence>
<keyword evidence="9" id="KW-1185">Reference proteome</keyword>
<dbReference type="Proteomes" id="UP000636505">
    <property type="component" value="Unassembled WGS sequence"/>
</dbReference>
<evidence type="ECO:0000256" key="4">
    <source>
        <dbReference type="ARBA" id="ARBA00022692"/>
    </source>
</evidence>
<dbReference type="PANTHER" id="PTHR43009:SF7">
    <property type="entry name" value="HOMOGENTISATE GERANYLGERANYLTRANSFERASE, CHLOROPLASTIC"/>
    <property type="match status" value="1"/>
</dbReference>